<evidence type="ECO:0000256" key="7">
    <source>
        <dbReference type="SAM" id="MobiDB-lite"/>
    </source>
</evidence>
<dbReference type="AlphaFoldDB" id="A0A250WPK1"/>
<keyword evidence="3 6" id="KW-0547">Nucleotide-binding</keyword>
<dbReference type="PANTHER" id="PTHR44329:SF214">
    <property type="entry name" value="PROTEIN KINASE DOMAIN-CONTAINING PROTEIN"/>
    <property type="match status" value="1"/>
</dbReference>
<dbReference type="PROSITE" id="PS50011">
    <property type="entry name" value="PROTEIN_KINASE_DOM"/>
    <property type="match status" value="1"/>
</dbReference>
<name>A0A250WPK1_9CHLO</name>
<evidence type="ECO:0000256" key="3">
    <source>
        <dbReference type="ARBA" id="ARBA00022741"/>
    </source>
</evidence>
<organism evidence="9 10">
    <name type="scientific">Chlamydomonas eustigma</name>
    <dbReference type="NCBI Taxonomy" id="1157962"/>
    <lineage>
        <taxon>Eukaryota</taxon>
        <taxon>Viridiplantae</taxon>
        <taxon>Chlorophyta</taxon>
        <taxon>core chlorophytes</taxon>
        <taxon>Chlorophyceae</taxon>
        <taxon>CS clade</taxon>
        <taxon>Chlamydomonadales</taxon>
        <taxon>Chlamydomonadaceae</taxon>
        <taxon>Chlamydomonas</taxon>
    </lineage>
</organism>
<keyword evidence="5 6" id="KW-0067">ATP-binding</keyword>
<dbReference type="SMART" id="SM00220">
    <property type="entry name" value="S_TKc"/>
    <property type="match status" value="1"/>
</dbReference>
<evidence type="ECO:0000256" key="4">
    <source>
        <dbReference type="ARBA" id="ARBA00022777"/>
    </source>
</evidence>
<evidence type="ECO:0000256" key="1">
    <source>
        <dbReference type="ARBA" id="ARBA00022527"/>
    </source>
</evidence>
<dbReference type="PANTHER" id="PTHR44329">
    <property type="entry name" value="SERINE/THREONINE-PROTEIN KINASE TNNI3K-RELATED"/>
    <property type="match status" value="1"/>
</dbReference>
<protein>
    <recommendedName>
        <fullName evidence="8">Protein kinase domain-containing protein</fullName>
    </recommendedName>
</protein>
<keyword evidence="2" id="KW-0808">Transferase</keyword>
<evidence type="ECO:0000313" key="10">
    <source>
        <dbReference type="Proteomes" id="UP000232323"/>
    </source>
</evidence>
<sequence length="735" mass="79864">MGCFHSTTVPREVHTADESVVLERNILQNELENQKIPSTHGASMPTVVQYMQTNLSIVSGSLISFTEDHNVETDGPGILDSTLCVSASLEQLVGKTGLLTPSVRRSLSIISNCSVHKGAESRTGQRQLILLDEETGDAISIKQMIGEGGYGKVFLAEYQGRPAAVKAVHGMRLFQESTGEEDDAAARRESMIQFEALLMSLVSGHPYIVETYKCLSTWRDMSHEVVSELVAACNKGQNPLTMVQYEWFMIMEYCSLGTLWHAMRSGAFHHPSQGGRLQSRLSSPLLSDAEYASSHLTEPAEALNKAMSDKDPSSDRSWDLSKFSNKSQVKRGSATGLPIMAVRDSATSCNTHGLVEWDAWAVCKTLLETVVALQFLHTNGVVHGDLKAANILLSAQNIDQRGFVAKVADFGFSRFMSSQTHLVTKSLGTVTHQPPELLIAGILSPSADVYSFGVLMWEVYTAGHVHQSLSDSEVVAKVIKEGLRPNFPQDTPERYQSLAERCWAEVPSDRPGLVMVEAELRSMLSEWSCQPAYNTTSCSPAGSGMHSMLPPGMILVSGTAPKQTFTAFSSHVQSQSASHAASKTASQDIPGSSSTSVASNVPQRHAGALHASMVPTHVLSSRGSNPSSPLAYLTGVHKQRSVPLPNASNLPRSGSTQMHLHILDEEYDGSPVTMDSGPSSRDVFLTIKSESSDRYVPNLDRFSSHSVQSSRPKRGAMKKSRTSMLLPTARMYQLP</sequence>
<feature type="region of interest" description="Disordered" evidence="7">
    <location>
        <begin position="578"/>
        <end position="602"/>
    </location>
</feature>
<evidence type="ECO:0000313" key="9">
    <source>
        <dbReference type="EMBL" id="GAX72582.1"/>
    </source>
</evidence>
<dbReference type="EMBL" id="BEGY01000001">
    <property type="protein sequence ID" value="GAX72582.1"/>
    <property type="molecule type" value="Genomic_DNA"/>
</dbReference>
<dbReference type="InterPro" id="IPR000719">
    <property type="entry name" value="Prot_kinase_dom"/>
</dbReference>
<evidence type="ECO:0000256" key="6">
    <source>
        <dbReference type="PROSITE-ProRule" id="PRU10141"/>
    </source>
</evidence>
<feature type="compositionally biased region" description="Polar residues" evidence="7">
    <location>
        <begin position="589"/>
        <end position="602"/>
    </location>
</feature>
<dbReference type="SUPFAM" id="SSF56112">
    <property type="entry name" value="Protein kinase-like (PK-like)"/>
    <property type="match status" value="1"/>
</dbReference>
<dbReference type="Proteomes" id="UP000232323">
    <property type="component" value="Unassembled WGS sequence"/>
</dbReference>
<gene>
    <name evidence="9" type="ORF">CEUSTIGMA_g38.t1</name>
</gene>
<evidence type="ECO:0000259" key="8">
    <source>
        <dbReference type="PROSITE" id="PS50011"/>
    </source>
</evidence>
<dbReference type="InterPro" id="IPR001245">
    <property type="entry name" value="Ser-Thr/Tyr_kinase_cat_dom"/>
</dbReference>
<feature type="compositionally biased region" description="Low complexity" evidence="7">
    <location>
        <begin position="578"/>
        <end position="587"/>
    </location>
</feature>
<proteinExistence type="predicted"/>
<feature type="region of interest" description="Disordered" evidence="7">
    <location>
        <begin position="699"/>
        <end position="735"/>
    </location>
</feature>
<comment type="caution">
    <text evidence="9">The sequence shown here is derived from an EMBL/GenBank/DDBJ whole genome shotgun (WGS) entry which is preliminary data.</text>
</comment>
<keyword evidence="10" id="KW-1185">Reference proteome</keyword>
<evidence type="ECO:0000256" key="2">
    <source>
        <dbReference type="ARBA" id="ARBA00022679"/>
    </source>
</evidence>
<reference evidence="9 10" key="1">
    <citation type="submission" date="2017-08" db="EMBL/GenBank/DDBJ databases">
        <title>Acidophilic green algal genome provides insights into adaptation to an acidic environment.</title>
        <authorList>
            <person name="Hirooka S."/>
            <person name="Hirose Y."/>
            <person name="Kanesaki Y."/>
            <person name="Higuchi S."/>
            <person name="Fujiwara T."/>
            <person name="Onuma R."/>
            <person name="Era A."/>
            <person name="Ohbayashi R."/>
            <person name="Uzuka A."/>
            <person name="Nozaki H."/>
            <person name="Yoshikawa H."/>
            <person name="Miyagishima S.Y."/>
        </authorList>
    </citation>
    <scope>NUCLEOTIDE SEQUENCE [LARGE SCALE GENOMIC DNA]</scope>
    <source>
        <strain evidence="9 10">NIES-2499</strain>
    </source>
</reference>
<keyword evidence="1" id="KW-0723">Serine/threonine-protein kinase</keyword>
<dbReference type="InterPro" id="IPR011009">
    <property type="entry name" value="Kinase-like_dom_sf"/>
</dbReference>
<dbReference type="Gene3D" id="1.10.510.10">
    <property type="entry name" value="Transferase(Phosphotransferase) domain 1"/>
    <property type="match status" value="2"/>
</dbReference>
<dbReference type="InterPro" id="IPR008271">
    <property type="entry name" value="Ser/Thr_kinase_AS"/>
</dbReference>
<dbReference type="InterPro" id="IPR051681">
    <property type="entry name" value="Ser/Thr_Kinases-Pseudokinases"/>
</dbReference>
<dbReference type="PROSITE" id="PS00107">
    <property type="entry name" value="PROTEIN_KINASE_ATP"/>
    <property type="match status" value="1"/>
</dbReference>
<feature type="compositionally biased region" description="Basic residues" evidence="7">
    <location>
        <begin position="711"/>
        <end position="721"/>
    </location>
</feature>
<dbReference type="InterPro" id="IPR017441">
    <property type="entry name" value="Protein_kinase_ATP_BS"/>
</dbReference>
<dbReference type="PROSITE" id="PS00108">
    <property type="entry name" value="PROTEIN_KINASE_ST"/>
    <property type="match status" value="1"/>
</dbReference>
<dbReference type="GO" id="GO:0004674">
    <property type="term" value="F:protein serine/threonine kinase activity"/>
    <property type="evidence" value="ECO:0007669"/>
    <property type="project" value="UniProtKB-KW"/>
</dbReference>
<evidence type="ECO:0000256" key="5">
    <source>
        <dbReference type="ARBA" id="ARBA00022840"/>
    </source>
</evidence>
<feature type="binding site" evidence="6">
    <location>
        <position position="166"/>
    </location>
    <ligand>
        <name>ATP</name>
        <dbReference type="ChEBI" id="CHEBI:30616"/>
    </ligand>
</feature>
<accession>A0A250WPK1</accession>
<dbReference type="OrthoDB" id="4062651at2759"/>
<dbReference type="Pfam" id="PF07714">
    <property type="entry name" value="PK_Tyr_Ser-Thr"/>
    <property type="match status" value="1"/>
</dbReference>
<feature type="domain" description="Protein kinase" evidence="8">
    <location>
        <begin position="139"/>
        <end position="524"/>
    </location>
</feature>
<dbReference type="GO" id="GO:0005524">
    <property type="term" value="F:ATP binding"/>
    <property type="evidence" value="ECO:0007669"/>
    <property type="project" value="UniProtKB-UniRule"/>
</dbReference>
<dbReference type="STRING" id="1157962.A0A250WPK1"/>
<keyword evidence="4" id="KW-0418">Kinase</keyword>